<evidence type="ECO:0000313" key="3">
    <source>
        <dbReference type="Proteomes" id="UP000129765"/>
    </source>
</evidence>
<evidence type="ECO:0000256" key="1">
    <source>
        <dbReference type="SAM" id="MobiDB-lite"/>
    </source>
</evidence>
<proteinExistence type="predicted"/>
<sequence>MKKMRIVCEEKQVDTSVSFRIWRKYAAHRHIPYESWEEGEVVKPKKFDKKLLADLRAFAARVSSRPNPSKILGTSSKEAISGVNHGRQSEPGRAFYHPLSAGKKPGEGDGSPPSQEKGSQKLAGSSAVAGNHLRQRRRRHSSRRRVQLPSGAHCETSRRRARVSKNDGGRSRPWERAFVCTRGKPRELSVGNGVGKGHGSYDDTHGKVSRSQ</sequence>
<dbReference type="RefSeq" id="YP_009174199.1">
    <property type="nucleotide sequence ID" value="NC_028107.1"/>
</dbReference>
<feature type="compositionally biased region" description="Basic residues" evidence="1">
    <location>
        <begin position="133"/>
        <end position="146"/>
    </location>
</feature>
<protein>
    <submittedName>
        <fullName evidence="2">UXP</fullName>
    </submittedName>
</protein>
<reference evidence="2 3" key="1">
    <citation type="journal article" date="2015" name="Arch. Virol.">
        <title>Taxonomy proposal for Old World monkey adenoviruses: characterisation of several non-human, non-ape primate adenovirus lineages.</title>
        <authorList>
            <person name="Panto L."/>
            <person name="Podgorski I.I."/>
            <person name="Janoska M."/>
            <person name="Marko O."/>
            <person name="Harrach B."/>
        </authorList>
    </citation>
    <scope>NUCLEOTIDE SEQUENCE [LARGE SCALE GENOMIC DNA]</scope>
    <source>
        <strain evidence="2">AA153</strain>
    </source>
</reference>
<feature type="compositionally biased region" description="Polar residues" evidence="1">
    <location>
        <begin position="64"/>
        <end position="78"/>
    </location>
</feature>
<evidence type="ECO:0000313" key="2">
    <source>
        <dbReference type="EMBL" id="ALE30436.1"/>
    </source>
</evidence>
<dbReference type="EMBL" id="KP329565">
    <property type="protein sequence ID" value="ALE30436.1"/>
    <property type="molecule type" value="Genomic_DNA"/>
</dbReference>
<dbReference type="GeneID" id="26100721"/>
<feature type="region of interest" description="Disordered" evidence="1">
    <location>
        <begin position="62"/>
        <end position="212"/>
    </location>
</feature>
<dbReference type="Proteomes" id="UP000129765">
    <property type="component" value="Segment"/>
</dbReference>
<keyword evidence="3" id="KW-1185">Reference proteome</keyword>
<dbReference type="KEGG" id="vg:26100721"/>
<dbReference type="OrthoDB" id="29265at10239"/>
<organism evidence="2 3">
    <name type="scientific">Simian adenovirus 19</name>
    <dbReference type="NCBI Taxonomy" id="38416"/>
    <lineage>
        <taxon>Viruses</taxon>
        <taxon>Varidnaviria</taxon>
        <taxon>Bamfordvirae</taxon>
        <taxon>Preplasmiviricota</taxon>
        <taxon>Polisuviricotina</taxon>
        <taxon>Pharingeaviricetes</taxon>
        <taxon>Rowavirales</taxon>
        <taxon>Adenoviridae</taxon>
        <taxon>Mastadenovirus</taxon>
        <taxon>Mastadenovirus cynocephali</taxon>
        <taxon>Simian mastadenovirus C</taxon>
    </lineage>
</organism>
<accession>A0A0M3TH19</accession>
<name>A0A0M3TH19_9ADEN</name>
<feature type="compositionally biased region" description="Basic and acidic residues" evidence="1">
    <location>
        <begin position="164"/>
        <end position="175"/>
    </location>
</feature>